<feature type="compositionally biased region" description="Acidic residues" evidence="6">
    <location>
        <begin position="884"/>
        <end position="898"/>
    </location>
</feature>
<evidence type="ECO:0000256" key="5">
    <source>
        <dbReference type="PROSITE-ProRule" id="PRU00221"/>
    </source>
</evidence>
<dbReference type="GO" id="GO:0006281">
    <property type="term" value="P:DNA repair"/>
    <property type="evidence" value="ECO:0007669"/>
    <property type="project" value="TreeGrafter"/>
</dbReference>
<dbReference type="OMA" id="HASWARI"/>
<dbReference type="InterPro" id="IPR022100">
    <property type="entry name" value="WDHD1/CFT4_beta-prop_2nd"/>
</dbReference>
<keyword evidence="4" id="KW-0539">Nucleus</keyword>
<feature type="compositionally biased region" description="Basic residues" evidence="6">
    <location>
        <begin position="904"/>
        <end position="916"/>
    </location>
</feature>
<evidence type="ECO:0000259" key="7">
    <source>
        <dbReference type="Pfam" id="PF12341"/>
    </source>
</evidence>
<evidence type="ECO:0000256" key="4">
    <source>
        <dbReference type="ARBA" id="ARBA00023242"/>
    </source>
</evidence>
<feature type="compositionally biased region" description="Low complexity" evidence="6">
    <location>
        <begin position="873"/>
        <end position="882"/>
    </location>
</feature>
<organism evidence="10 11">
    <name type="scientific">Acanthamoeba castellanii (strain ATCC 30010 / Neff)</name>
    <dbReference type="NCBI Taxonomy" id="1257118"/>
    <lineage>
        <taxon>Eukaryota</taxon>
        <taxon>Amoebozoa</taxon>
        <taxon>Discosea</taxon>
        <taxon>Longamoebia</taxon>
        <taxon>Centramoebida</taxon>
        <taxon>Acanthamoebidae</taxon>
        <taxon>Acanthamoeba</taxon>
    </lineage>
</organism>
<dbReference type="InterPro" id="IPR048591">
    <property type="entry name" value="WDHD1/CFT4_hel"/>
</dbReference>
<dbReference type="EMBL" id="KB007974">
    <property type="protein sequence ID" value="ELR17168.1"/>
    <property type="molecule type" value="Genomic_DNA"/>
</dbReference>
<dbReference type="InterPro" id="IPR015943">
    <property type="entry name" value="WD40/YVTN_repeat-like_dom_sf"/>
</dbReference>
<dbReference type="AlphaFoldDB" id="L8GX81"/>
<dbReference type="InterPro" id="IPR001680">
    <property type="entry name" value="WD40_rpt"/>
</dbReference>
<dbReference type="PROSITE" id="PS50294">
    <property type="entry name" value="WD_REPEATS_REGION"/>
    <property type="match status" value="1"/>
</dbReference>
<feature type="repeat" description="WD" evidence="5">
    <location>
        <begin position="137"/>
        <end position="170"/>
    </location>
</feature>
<dbReference type="VEuPathDB" id="AmoebaDB:ACA1_058240"/>
<dbReference type="PANTHER" id="PTHR19932:SF10">
    <property type="entry name" value="WD REPEAT AND HMG-BOX DNA-BINDING PROTEIN 1"/>
    <property type="match status" value="1"/>
</dbReference>
<dbReference type="InterPro" id="IPR036322">
    <property type="entry name" value="WD40_repeat_dom_sf"/>
</dbReference>
<comment type="subcellular location">
    <subcellularLocation>
        <location evidence="1">Nucleus</location>
    </subcellularLocation>
</comment>
<evidence type="ECO:0000256" key="6">
    <source>
        <dbReference type="SAM" id="MobiDB-lite"/>
    </source>
</evidence>
<protein>
    <submittedName>
        <fullName evidence="10">WD domain, G-beta repeat-containing protein</fullName>
    </submittedName>
</protein>
<proteinExistence type="predicted"/>
<dbReference type="Gene3D" id="2.130.10.10">
    <property type="entry name" value="YVTN repeat-like/Quinoprotein amine dehydrogenase"/>
    <property type="match status" value="2"/>
</dbReference>
<dbReference type="Pfam" id="PF12341">
    <property type="entry name" value="Mcl1_mid"/>
    <property type="match status" value="1"/>
</dbReference>
<dbReference type="GO" id="GO:0000278">
    <property type="term" value="P:mitotic cell cycle"/>
    <property type="evidence" value="ECO:0007669"/>
    <property type="project" value="TreeGrafter"/>
</dbReference>
<feature type="compositionally biased region" description="Acidic residues" evidence="6">
    <location>
        <begin position="982"/>
        <end position="992"/>
    </location>
</feature>
<feature type="region of interest" description="Disordered" evidence="6">
    <location>
        <begin position="852"/>
        <end position="992"/>
    </location>
</feature>
<evidence type="ECO:0000313" key="11">
    <source>
        <dbReference type="Proteomes" id="UP000011083"/>
    </source>
</evidence>
<feature type="compositionally biased region" description="Acidic residues" evidence="6">
    <location>
        <begin position="920"/>
        <end position="940"/>
    </location>
</feature>
<evidence type="ECO:0000256" key="1">
    <source>
        <dbReference type="ARBA" id="ARBA00004123"/>
    </source>
</evidence>
<evidence type="ECO:0000259" key="9">
    <source>
        <dbReference type="Pfam" id="PF24817"/>
    </source>
</evidence>
<dbReference type="PROSITE" id="PS50082">
    <property type="entry name" value="WD_REPEATS_2"/>
    <property type="match status" value="1"/>
</dbReference>
<dbReference type="GO" id="GO:0043596">
    <property type="term" value="C:nuclear replication fork"/>
    <property type="evidence" value="ECO:0007669"/>
    <property type="project" value="TreeGrafter"/>
</dbReference>
<feature type="region of interest" description="Disordered" evidence="6">
    <location>
        <begin position="439"/>
        <end position="458"/>
    </location>
</feature>
<dbReference type="GO" id="GO:0003682">
    <property type="term" value="F:chromatin binding"/>
    <property type="evidence" value="ECO:0007669"/>
    <property type="project" value="TreeGrafter"/>
</dbReference>
<dbReference type="RefSeq" id="XP_004339181.1">
    <property type="nucleotide sequence ID" value="XM_004339133.1"/>
</dbReference>
<dbReference type="InterPro" id="IPR057646">
    <property type="entry name" value="WD40_WDHD1_1st"/>
</dbReference>
<feature type="domain" description="WDHD1/CFT4 helical bundle" evidence="8">
    <location>
        <begin position="749"/>
        <end position="851"/>
    </location>
</feature>
<evidence type="ECO:0000259" key="8">
    <source>
        <dbReference type="Pfam" id="PF20946"/>
    </source>
</evidence>
<gene>
    <name evidence="10" type="ORF">ACA1_058240</name>
</gene>
<feature type="compositionally biased region" description="Basic and acidic residues" evidence="6">
    <location>
        <begin position="941"/>
        <end position="958"/>
    </location>
</feature>
<keyword evidence="3" id="KW-0677">Repeat</keyword>
<keyword evidence="11" id="KW-1185">Reference proteome</keyword>
<dbReference type="Pfam" id="PF24817">
    <property type="entry name" value="WD40_WDHD1_1st"/>
    <property type="match status" value="1"/>
</dbReference>
<dbReference type="STRING" id="1257118.L8GX81"/>
<dbReference type="SMART" id="SM00320">
    <property type="entry name" value="WD40"/>
    <property type="match status" value="5"/>
</dbReference>
<dbReference type="Pfam" id="PF20946">
    <property type="entry name" value="Ctf4_C"/>
    <property type="match status" value="1"/>
</dbReference>
<evidence type="ECO:0000313" key="10">
    <source>
        <dbReference type="EMBL" id="ELR17168.1"/>
    </source>
</evidence>
<keyword evidence="2 5" id="KW-0853">WD repeat</keyword>
<dbReference type="GO" id="GO:0006261">
    <property type="term" value="P:DNA-templated DNA replication"/>
    <property type="evidence" value="ECO:0007669"/>
    <property type="project" value="TreeGrafter"/>
</dbReference>
<name>L8GX81_ACACF</name>
<feature type="domain" description="WDHD1 first WD40" evidence="9">
    <location>
        <begin position="9"/>
        <end position="301"/>
    </location>
</feature>
<dbReference type="SUPFAM" id="SSF50978">
    <property type="entry name" value="WD40 repeat-like"/>
    <property type="match status" value="1"/>
</dbReference>
<dbReference type="GeneID" id="14918446"/>
<evidence type="ECO:0000256" key="2">
    <source>
        <dbReference type="ARBA" id="ARBA00022574"/>
    </source>
</evidence>
<feature type="compositionally biased region" description="Acidic residues" evidence="6">
    <location>
        <begin position="381"/>
        <end position="428"/>
    </location>
</feature>
<dbReference type="Proteomes" id="UP000011083">
    <property type="component" value="Unassembled WGS sequence"/>
</dbReference>
<dbReference type="PANTHER" id="PTHR19932">
    <property type="entry name" value="WD REPEAT AND HMG-BOX DNA BINDING PROTEIN"/>
    <property type="match status" value="1"/>
</dbReference>
<sequence length="992" mass="109149">MTDKLEWSFAHSEGKCDVVYVEEQSVVSSGADGQVRRYDTSPEALASFADPSLLYDHDSEATCLAVSKEREWIAVGFSDNQVHLLKYPSGEFEKILIRLQWPVRHVAFSPDGLYLAVAGEGSIKLVNLVDNTQVTVFKGHQGAVRSLAFDPRGDYFASTGADGTVRIWSLGDCAEVKCLPILPKGEPESPPLLSRLDWHPHGALLAVPTDDGVVLLARDTWEVSGKLQGEHKKGVNLFRWSPNGAYGASAGHQDKTVFVWRAEGASWETIDKVTCRSAVLGLSWSPSANVLALINESGQWSNWQDVVPSAWPNPHAPLGAKEGEEEEDAVVVVARPTASSLIADLFDHEDEAGNQETTITKKKIKGTGKPKKSSKKSKNADDDDELAGMFDDEAEEVDGDGEEEEEEGEEADEDREGEGEDLDGDEEAFGGLEHDSMDLAAADDGGAEGNAEKTTRAAAPAVRPYHVVRIPPMKAQPAFQPNCGQTIEAKRYLAWTLFGLIEFTKEVSSSFIEVEFTDTSAYKNFRMANLYNFTMAAMGPQGALFAAKSGEGFPANMMFRPFNSWASNSEWSIKMPVDEEIEALRILSTGGIQLSILALPGPVVAMAAHENLLAVAYHLTPPTRDRQNIEVKLLDVKKGECVATVPVPLNVARATLQWISFSEMVCGLFNSFGWSFVPIFNFAELNEAVDEEADPKSEQFWIIGLKGEQLLCVPCDPDTEQPPVDERPGIVGFPLSIPLVKDTPVGVDEERHLKNKLLINYKKFMAEAKSKDENVELAQKEIMNEQVDADKHLLGMIQKACQTTKAARALDYAAQLNFPKSLAIAVQLAERSSLTELASRMDALLTKKAEQLNPAAAKPRKDQAEAVAEVTKGKATPKAKPAQADDDEVEAVEDDDDTQLSVPARRKEKVTAGKKRTRDEVDEEEEEEEEEEEVDEDDLSDYERNNTKRRKVVEEEPKKKKKPTTTKPLTEHEKGLISDMFGNEEEEDTLGQ</sequence>
<feature type="region of interest" description="Disordered" evidence="6">
    <location>
        <begin position="344"/>
        <end position="430"/>
    </location>
</feature>
<dbReference type="OrthoDB" id="427368at2759"/>
<feature type="domain" description="WDHD1/CFT4 second beta-propeller" evidence="7">
    <location>
        <begin position="478"/>
        <end position="739"/>
    </location>
</feature>
<reference evidence="10 11" key="1">
    <citation type="journal article" date="2013" name="Genome Biol.">
        <title>Genome of Acanthamoeba castellanii highlights extensive lateral gene transfer and early evolution of tyrosine kinase signaling.</title>
        <authorList>
            <person name="Clarke M."/>
            <person name="Lohan A.J."/>
            <person name="Liu B."/>
            <person name="Lagkouvardos I."/>
            <person name="Roy S."/>
            <person name="Zafar N."/>
            <person name="Bertelli C."/>
            <person name="Schilde C."/>
            <person name="Kianianmomeni A."/>
            <person name="Burglin T.R."/>
            <person name="Frech C."/>
            <person name="Turcotte B."/>
            <person name="Kopec K.O."/>
            <person name="Synnott J.M."/>
            <person name="Choo C."/>
            <person name="Paponov I."/>
            <person name="Finkler A."/>
            <person name="Soon Heng Tan C."/>
            <person name="Hutchins A.P."/>
            <person name="Weinmeier T."/>
            <person name="Rattei T."/>
            <person name="Chu J.S."/>
            <person name="Gimenez G."/>
            <person name="Irimia M."/>
            <person name="Rigden D.J."/>
            <person name="Fitzpatrick D.A."/>
            <person name="Lorenzo-Morales J."/>
            <person name="Bateman A."/>
            <person name="Chiu C.H."/>
            <person name="Tang P."/>
            <person name="Hegemann P."/>
            <person name="Fromm H."/>
            <person name="Raoult D."/>
            <person name="Greub G."/>
            <person name="Miranda-Saavedra D."/>
            <person name="Chen N."/>
            <person name="Nash P."/>
            <person name="Ginger M.L."/>
            <person name="Horn M."/>
            <person name="Schaap P."/>
            <person name="Caler L."/>
            <person name="Loftus B."/>
        </authorList>
    </citation>
    <scope>NUCLEOTIDE SEQUENCE [LARGE SCALE GENOMIC DNA]</scope>
    <source>
        <strain evidence="10 11">Neff</strain>
    </source>
</reference>
<feature type="compositionally biased region" description="Basic residues" evidence="6">
    <location>
        <begin position="360"/>
        <end position="377"/>
    </location>
</feature>
<dbReference type="KEGG" id="acan:ACA1_058240"/>
<evidence type="ECO:0000256" key="3">
    <source>
        <dbReference type="ARBA" id="ARBA00022737"/>
    </source>
</evidence>
<accession>L8GX81</accession>